<sequence>ASMSLEIEEKKFASGGFRDAFLTTCDDSSSTLKGKWVVNKYLEESIKTVQDTLKLSVEAHTQK</sequence>
<organism evidence="1 2">
    <name type="scientific">Paramuricea clavata</name>
    <name type="common">Red gorgonian</name>
    <name type="synonym">Violescent sea-whip</name>
    <dbReference type="NCBI Taxonomy" id="317549"/>
    <lineage>
        <taxon>Eukaryota</taxon>
        <taxon>Metazoa</taxon>
        <taxon>Cnidaria</taxon>
        <taxon>Anthozoa</taxon>
        <taxon>Octocorallia</taxon>
        <taxon>Malacalcyonacea</taxon>
        <taxon>Plexauridae</taxon>
        <taxon>Paramuricea</taxon>
    </lineage>
</organism>
<protein>
    <submittedName>
        <fullName evidence="1">Uncharacterized protein</fullName>
    </submittedName>
</protein>
<dbReference type="AlphaFoldDB" id="A0A7D9ICE2"/>
<comment type="caution">
    <text evidence="1">The sequence shown here is derived from an EMBL/GenBank/DDBJ whole genome shotgun (WGS) entry which is preliminary data.</text>
</comment>
<keyword evidence="2" id="KW-1185">Reference proteome</keyword>
<accession>A0A7D9ICE2</accession>
<gene>
    <name evidence="1" type="ORF">PACLA_8A023272</name>
</gene>
<reference evidence="1" key="1">
    <citation type="submission" date="2020-04" db="EMBL/GenBank/DDBJ databases">
        <authorList>
            <person name="Alioto T."/>
            <person name="Alioto T."/>
            <person name="Gomez Garrido J."/>
        </authorList>
    </citation>
    <scope>NUCLEOTIDE SEQUENCE</scope>
    <source>
        <strain evidence="1">A484AB</strain>
    </source>
</reference>
<name>A0A7D9ICE2_PARCT</name>
<dbReference type="EMBL" id="CACRXK020004857">
    <property type="protein sequence ID" value="CAB4004286.1"/>
    <property type="molecule type" value="Genomic_DNA"/>
</dbReference>
<feature type="non-terminal residue" evidence="1">
    <location>
        <position position="1"/>
    </location>
</feature>
<dbReference type="Proteomes" id="UP001152795">
    <property type="component" value="Unassembled WGS sequence"/>
</dbReference>
<evidence type="ECO:0000313" key="2">
    <source>
        <dbReference type="Proteomes" id="UP001152795"/>
    </source>
</evidence>
<proteinExistence type="predicted"/>
<evidence type="ECO:0000313" key="1">
    <source>
        <dbReference type="EMBL" id="CAB4004286.1"/>
    </source>
</evidence>